<keyword evidence="7 9" id="KW-1133">Transmembrane helix</keyword>
<evidence type="ECO:0000256" key="7">
    <source>
        <dbReference type="ARBA" id="ARBA00022989"/>
    </source>
</evidence>
<protein>
    <recommendedName>
        <fullName evidence="9">Lipoprotein signal peptidase</fullName>
        <ecNumber evidence="9">3.4.23.36</ecNumber>
    </recommendedName>
    <alternativeName>
        <fullName evidence="9">Prolipoprotein signal peptidase</fullName>
    </alternativeName>
    <alternativeName>
        <fullName evidence="9">Signal peptidase II</fullName>
        <shortName evidence="9">SPase II</shortName>
    </alternativeName>
</protein>
<dbReference type="PROSITE" id="PS00855">
    <property type="entry name" value="SPASE_II"/>
    <property type="match status" value="1"/>
</dbReference>
<dbReference type="RefSeq" id="WP_219848781.1">
    <property type="nucleotide sequence ID" value="NZ_LN649255.1"/>
</dbReference>
<proteinExistence type="inferred from homology"/>
<keyword evidence="3 9" id="KW-0645">Protease</keyword>
<dbReference type="GO" id="GO:0006508">
    <property type="term" value="P:proteolysis"/>
    <property type="evidence" value="ECO:0007669"/>
    <property type="project" value="UniProtKB-KW"/>
</dbReference>
<evidence type="ECO:0000256" key="2">
    <source>
        <dbReference type="ARBA" id="ARBA00022475"/>
    </source>
</evidence>
<dbReference type="PANTHER" id="PTHR33695">
    <property type="entry name" value="LIPOPROTEIN SIGNAL PEPTIDASE"/>
    <property type="match status" value="1"/>
</dbReference>
<sequence length="135" mass="15555">MNIKLIFIIIIVDFSTKLFVTNWLNDGSIIIINKNLNLTLLHNYVSSELISSSYWFLLINFWICILGIFLFNNNYIKICIGLELIIGGTLGNLIDRLGHGFIIDFLSFHWLDKYYLVFNIADIAIIMGCFISLIV</sequence>
<evidence type="ECO:0000313" key="11">
    <source>
        <dbReference type="EMBL" id="CEI58663.1"/>
    </source>
</evidence>
<evidence type="ECO:0000256" key="6">
    <source>
        <dbReference type="ARBA" id="ARBA00022801"/>
    </source>
</evidence>
<evidence type="ECO:0000256" key="4">
    <source>
        <dbReference type="ARBA" id="ARBA00022692"/>
    </source>
</evidence>
<evidence type="ECO:0000256" key="5">
    <source>
        <dbReference type="ARBA" id="ARBA00022750"/>
    </source>
</evidence>
<dbReference type="PRINTS" id="PR00781">
    <property type="entry name" value="LIPOSIGPTASE"/>
</dbReference>
<keyword evidence="4 9" id="KW-0812">Transmembrane</keyword>
<dbReference type="InterPro" id="IPR001872">
    <property type="entry name" value="Peptidase_A8"/>
</dbReference>
<evidence type="ECO:0000256" key="9">
    <source>
        <dbReference type="HAMAP-Rule" id="MF_00161"/>
    </source>
</evidence>
<feature type="transmembrane region" description="Helical" evidence="9">
    <location>
        <begin position="114"/>
        <end position="134"/>
    </location>
</feature>
<comment type="similarity">
    <text evidence="1 9 10">Belongs to the peptidase A8 family.</text>
</comment>
<dbReference type="KEGG" id="plc:PAD_105"/>
<keyword evidence="8 9" id="KW-0472">Membrane</keyword>
<feature type="transmembrane region" description="Helical" evidence="9">
    <location>
        <begin position="78"/>
        <end position="94"/>
    </location>
</feature>
<dbReference type="PANTHER" id="PTHR33695:SF1">
    <property type="entry name" value="LIPOPROTEIN SIGNAL PEPTIDASE"/>
    <property type="match status" value="1"/>
</dbReference>
<name>A0A8D9NAT6_9GAMM</name>
<dbReference type="GO" id="GO:0004190">
    <property type="term" value="F:aspartic-type endopeptidase activity"/>
    <property type="evidence" value="ECO:0007669"/>
    <property type="project" value="UniProtKB-UniRule"/>
</dbReference>
<feature type="active site" evidence="9">
    <location>
        <position position="104"/>
    </location>
</feature>
<accession>A0A8D9NAT6</accession>
<feature type="active site" evidence="9">
    <location>
        <position position="122"/>
    </location>
</feature>
<dbReference type="EC" id="3.4.23.36" evidence="9"/>
<evidence type="ECO:0000256" key="3">
    <source>
        <dbReference type="ARBA" id="ARBA00022670"/>
    </source>
</evidence>
<evidence type="ECO:0000313" key="12">
    <source>
        <dbReference type="Proteomes" id="UP000032800"/>
    </source>
</evidence>
<comment type="pathway">
    <text evidence="9">Protein modification; lipoprotein biosynthesis (signal peptide cleavage).</text>
</comment>
<comment type="function">
    <text evidence="9">This protein specifically catalyzes the removal of signal peptides from prolipoproteins.</text>
</comment>
<evidence type="ECO:0000256" key="1">
    <source>
        <dbReference type="ARBA" id="ARBA00006139"/>
    </source>
</evidence>
<feature type="transmembrane region" description="Helical" evidence="9">
    <location>
        <begin position="7"/>
        <end position="32"/>
    </location>
</feature>
<keyword evidence="5 9" id="KW-0064">Aspartyl protease</keyword>
<reference evidence="11 12" key="1">
    <citation type="journal article" date="2015" name="Genome Biol. Evol.">
        <title>Genome evolution in the primary endosymbiont of whiteflies sheds light on their divergence.</title>
        <authorList>
            <person name="Santos-Garcia D."/>
            <person name="Vargas-Chavez C."/>
            <person name="Moya A."/>
            <person name="Latorre A."/>
            <person name="Silva"/>
            <person name="F J."/>
        </authorList>
    </citation>
    <scope>NUCLEOTIDE SEQUENCE [LARGE SCALE GENOMIC DNA]</scope>
    <source>
        <strain evidence="12">AD-VLC</strain>
    </source>
</reference>
<dbReference type="AlphaFoldDB" id="A0A8D9NAT6"/>
<keyword evidence="6 9" id="KW-0378">Hydrolase</keyword>
<keyword evidence="2 9" id="KW-1003">Cell membrane</keyword>
<gene>
    <name evidence="9 11" type="primary">lspA</name>
    <name evidence="11" type="ORF">PAD_105</name>
</gene>
<organism evidence="11 12">
    <name type="scientific">Candidatus Portiera aleyrodidarum</name>
    <name type="common">primary endosymbiont of Bemisia tabaci</name>
    <dbReference type="NCBI Taxonomy" id="91844"/>
    <lineage>
        <taxon>Bacteria</taxon>
        <taxon>Pseudomonadati</taxon>
        <taxon>Pseudomonadota</taxon>
        <taxon>Gammaproteobacteria</taxon>
        <taxon>Candidatus Johnevansiales</taxon>
        <taxon>Candidatus Johnevansiaceae</taxon>
        <taxon>Candidatus Portiera</taxon>
    </lineage>
</organism>
<evidence type="ECO:0000256" key="8">
    <source>
        <dbReference type="ARBA" id="ARBA00023136"/>
    </source>
</evidence>
<comment type="subcellular location">
    <subcellularLocation>
        <location evidence="9">Cell membrane</location>
        <topology evidence="9">Multi-pass membrane protein</topology>
    </subcellularLocation>
</comment>
<dbReference type="GO" id="GO:0005886">
    <property type="term" value="C:plasma membrane"/>
    <property type="evidence" value="ECO:0007669"/>
    <property type="project" value="UniProtKB-SubCell"/>
</dbReference>
<dbReference type="EMBL" id="LN649255">
    <property type="protein sequence ID" value="CEI58663.1"/>
    <property type="molecule type" value="Genomic_DNA"/>
</dbReference>
<dbReference type="Proteomes" id="UP000032800">
    <property type="component" value="Chromosome I"/>
</dbReference>
<dbReference type="HAMAP" id="MF_00161">
    <property type="entry name" value="LspA"/>
    <property type="match status" value="1"/>
</dbReference>
<dbReference type="Pfam" id="PF01252">
    <property type="entry name" value="Peptidase_A8"/>
    <property type="match status" value="1"/>
</dbReference>
<feature type="transmembrane region" description="Helical" evidence="9">
    <location>
        <begin position="52"/>
        <end position="71"/>
    </location>
</feature>
<comment type="catalytic activity">
    <reaction evidence="9">
        <text>Release of signal peptides from bacterial membrane prolipoproteins. Hydrolyzes -Xaa-Yaa-Zaa-|-(S,diacylglyceryl)Cys-, in which Xaa is hydrophobic (preferably Leu), and Yaa (Ala or Ser) and Zaa (Gly or Ala) have small, neutral side chains.</text>
        <dbReference type="EC" id="3.4.23.36"/>
    </reaction>
</comment>
<keyword evidence="11" id="KW-0449">Lipoprotein</keyword>
<evidence type="ECO:0000256" key="10">
    <source>
        <dbReference type="RuleBase" id="RU004181"/>
    </source>
</evidence>